<evidence type="ECO:0000256" key="3">
    <source>
        <dbReference type="ARBA" id="ARBA00022801"/>
    </source>
</evidence>
<evidence type="ECO:0000256" key="6">
    <source>
        <dbReference type="ARBA" id="ARBA00023295"/>
    </source>
</evidence>
<keyword evidence="2 8" id="KW-0227">DNA damage</keyword>
<dbReference type="EC" id="3.2.2.-" evidence="8"/>
<dbReference type="GO" id="GO:0006289">
    <property type="term" value="P:nucleotide-excision repair"/>
    <property type="evidence" value="ECO:0007669"/>
    <property type="project" value="TreeGrafter"/>
</dbReference>
<name>A0A177WE42_BATDL</name>
<dbReference type="Pfam" id="PF00730">
    <property type="entry name" value="HhH-GPD"/>
    <property type="match status" value="1"/>
</dbReference>
<dbReference type="InterPro" id="IPR003265">
    <property type="entry name" value="HhH-GPD_domain"/>
</dbReference>
<keyword evidence="5 8" id="KW-0456">Lyase</keyword>
<dbReference type="InterPro" id="IPR023170">
    <property type="entry name" value="HhH_base_excis_C"/>
</dbReference>
<feature type="domain" description="HhH-GPD" evidence="9">
    <location>
        <begin position="138"/>
        <end position="290"/>
    </location>
</feature>
<dbReference type="Gene3D" id="1.10.340.30">
    <property type="entry name" value="Hypothetical protein, domain 2"/>
    <property type="match status" value="1"/>
</dbReference>
<dbReference type="CDD" id="cd00056">
    <property type="entry name" value="ENDO3c"/>
    <property type="match status" value="1"/>
</dbReference>
<keyword evidence="6 8" id="KW-0326">Glycosidase</keyword>
<dbReference type="STRING" id="403673.A0A177WE42"/>
<keyword evidence="8" id="KW-0496">Mitochondrion</keyword>
<accession>A0A177WE42</accession>
<dbReference type="SMART" id="SM00478">
    <property type="entry name" value="ENDO3c"/>
    <property type="match status" value="1"/>
</dbReference>
<dbReference type="FunFam" id="1.10.340.30:FF:000001">
    <property type="entry name" value="Endonuclease III"/>
    <property type="match status" value="1"/>
</dbReference>
<evidence type="ECO:0000313" key="11">
    <source>
        <dbReference type="Proteomes" id="UP000077115"/>
    </source>
</evidence>
<dbReference type="GO" id="GO:0005739">
    <property type="term" value="C:mitochondrion"/>
    <property type="evidence" value="ECO:0007669"/>
    <property type="project" value="UniProtKB-SubCell"/>
</dbReference>
<dbReference type="EMBL" id="DS022301">
    <property type="protein sequence ID" value="OAJ37944.1"/>
    <property type="molecule type" value="Genomic_DNA"/>
</dbReference>
<dbReference type="EC" id="4.2.99.18" evidence="8"/>
<dbReference type="eggNOG" id="KOG1921">
    <property type="taxonomic scope" value="Eukaryota"/>
</dbReference>
<dbReference type="Gene3D" id="1.10.1670.10">
    <property type="entry name" value="Helix-hairpin-Helix base-excision DNA repair enzymes (C-terminal)"/>
    <property type="match status" value="1"/>
</dbReference>
<dbReference type="PANTHER" id="PTHR43286">
    <property type="entry name" value="ENDONUCLEASE III-LIKE PROTEIN 1"/>
    <property type="match status" value="1"/>
</dbReference>
<evidence type="ECO:0000256" key="7">
    <source>
        <dbReference type="ARBA" id="ARBA00044632"/>
    </source>
</evidence>
<sequence>MRVPSVRAKHIKRPHTLISHSSNSIHSKPSELINDQVKIEHTKNDTLPESSSFIETSIKQEYEDQSSIHALNNINYSSNVDSVVKMEHSSKDNSPAKWRELYHGIKAYRQDHVAPVDVVGCAMLGDKTDPKTLTALQLSSQTKDAVTAGAIANLKSHEPGGLTVESILAMDPKTLDGYISKVGFHNRKALYMKQTAEILKTQYNSDIPDTLSGLMSLPGIGPKMAHLAMQEAWNQTVGIGVDTHVHRISHRIGWTKYLKTPEHSRKELEEWLPRQYWNEINKLLVGFGQTLCLPVGPKCTECPVSHLCPRIGVKTTSAMQNKLVQIQSPFFNDSPRPAKRTKTTDR</sequence>
<dbReference type="GO" id="GO:0140078">
    <property type="term" value="F:class I DNA-(apurinic or apyrimidinic site) endonuclease activity"/>
    <property type="evidence" value="ECO:0007669"/>
    <property type="project" value="UniProtKB-EC"/>
</dbReference>
<organism evidence="10 11">
    <name type="scientific">Batrachochytrium dendrobatidis (strain JEL423)</name>
    <dbReference type="NCBI Taxonomy" id="403673"/>
    <lineage>
        <taxon>Eukaryota</taxon>
        <taxon>Fungi</taxon>
        <taxon>Fungi incertae sedis</taxon>
        <taxon>Chytridiomycota</taxon>
        <taxon>Chytridiomycota incertae sedis</taxon>
        <taxon>Chytridiomycetes</taxon>
        <taxon>Rhizophydiales</taxon>
        <taxon>Rhizophydiales incertae sedis</taxon>
        <taxon>Batrachochytrium</taxon>
    </lineage>
</organism>
<dbReference type="GO" id="GO:0003677">
    <property type="term" value="F:DNA binding"/>
    <property type="evidence" value="ECO:0007669"/>
    <property type="project" value="UniProtKB-UniRule"/>
</dbReference>
<keyword evidence="4 8" id="KW-0234">DNA repair</keyword>
<keyword evidence="3 8" id="KW-0378">Hydrolase</keyword>
<evidence type="ECO:0000256" key="8">
    <source>
        <dbReference type="HAMAP-Rule" id="MF_03183"/>
    </source>
</evidence>
<dbReference type="SUPFAM" id="SSF48150">
    <property type="entry name" value="DNA-glycosylase"/>
    <property type="match status" value="1"/>
</dbReference>
<dbReference type="AlphaFoldDB" id="A0A177WE42"/>
<dbReference type="InterPro" id="IPR011257">
    <property type="entry name" value="DNA_glycosylase"/>
</dbReference>
<dbReference type="HAMAP" id="MF_03183">
    <property type="entry name" value="Endonuclease_III_Nth"/>
    <property type="match status" value="1"/>
</dbReference>
<dbReference type="GO" id="GO:0000703">
    <property type="term" value="F:oxidized pyrimidine nucleobase lesion DNA N-glycosylase activity"/>
    <property type="evidence" value="ECO:0007669"/>
    <property type="project" value="UniProtKB-UniRule"/>
</dbReference>
<dbReference type="InterPro" id="IPR000445">
    <property type="entry name" value="HhH_motif"/>
</dbReference>
<evidence type="ECO:0000256" key="2">
    <source>
        <dbReference type="ARBA" id="ARBA00022763"/>
    </source>
</evidence>
<dbReference type="OrthoDB" id="2099276at2759"/>
<dbReference type="Pfam" id="PF00633">
    <property type="entry name" value="HHH"/>
    <property type="match status" value="1"/>
</dbReference>
<evidence type="ECO:0000259" key="9">
    <source>
        <dbReference type="SMART" id="SM00478"/>
    </source>
</evidence>
<comment type="catalytic activity">
    <reaction evidence="7 8">
        <text>2'-deoxyribonucleotide-(2'-deoxyribose 5'-phosphate)-2'-deoxyribonucleotide-DNA = a 3'-end 2'-deoxyribonucleotide-(2,3-dehydro-2,3-deoxyribose 5'-phosphate)-DNA + a 5'-end 5'-phospho-2'-deoxyribonucleoside-DNA + H(+)</text>
        <dbReference type="Rhea" id="RHEA:66592"/>
        <dbReference type="Rhea" id="RHEA-COMP:13180"/>
        <dbReference type="Rhea" id="RHEA-COMP:16897"/>
        <dbReference type="Rhea" id="RHEA-COMP:17067"/>
        <dbReference type="ChEBI" id="CHEBI:15378"/>
        <dbReference type="ChEBI" id="CHEBI:136412"/>
        <dbReference type="ChEBI" id="CHEBI:157695"/>
        <dbReference type="ChEBI" id="CHEBI:167181"/>
        <dbReference type="EC" id="4.2.99.18"/>
    </reaction>
</comment>
<comment type="caution">
    <text evidence="8">Lacks conserved residue(s) required for the propagation of feature annotation.</text>
</comment>
<dbReference type="GO" id="GO:0006285">
    <property type="term" value="P:base-excision repair, AP site formation"/>
    <property type="evidence" value="ECO:0007669"/>
    <property type="project" value="UniProtKB-UniRule"/>
</dbReference>
<dbReference type="PANTHER" id="PTHR43286:SF1">
    <property type="entry name" value="ENDONUCLEASE III-LIKE PROTEIN 1"/>
    <property type="match status" value="1"/>
</dbReference>
<dbReference type="InterPro" id="IPR030841">
    <property type="entry name" value="NTH1"/>
</dbReference>
<reference evidence="10 11" key="1">
    <citation type="submission" date="2006-10" db="EMBL/GenBank/DDBJ databases">
        <title>The Genome Sequence of Batrachochytrium dendrobatidis JEL423.</title>
        <authorList>
            <consortium name="The Broad Institute Genome Sequencing Platform"/>
            <person name="Birren B."/>
            <person name="Lander E."/>
            <person name="Galagan J."/>
            <person name="Cuomo C."/>
            <person name="Devon K."/>
            <person name="Jaffe D."/>
            <person name="Butler J."/>
            <person name="Alvarez P."/>
            <person name="Gnerre S."/>
            <person name="Grabherr M."/>
            <person name="Kleber M."/>
            <person name="Mauceli E."/>
            <person name="Brockman W."/>
            <person name="Young S."/>
            <person name="LaButti K."/>
            <person name="Sykes S."/>
            <person name="DeCaprio D."/>
            <person name="Crawford M."/>
            <person name="Koehrsen M."/>
            <person name="Engels R."/>
            <person name="Montgomery P."/>
            <person name="Pearson M."/>
            <person name="Howarth C."/>
            <person name="Larson L."/>
            <person name="White J."/>
            <person name="O'Leary S."/>
            <person name="Kodira C."/>
            <person name="Zeng Q."/>
            <person name="Yandava C."/>
            <person name="Alvarado L."/>
            <person name="Longcore J."/>
            <person name="James T."/>
        </authorList>
    </citation>
    <scope>NUCLEOTIDE SEQUENCE [LARGE SCALE GENOMIC DNA]</scope>
    <source>
        <strain evidence="10 11">JEL423</strain>
    </source>
</reference>
<keyword evidence="8" id="KW-0539">Nucleus</keyword>
<gene>
    <name evidence="8" type="primary">NTH1</name>
    <name evidence="10" type="ORF">BDEG_21915</name>
</gene>
<protein>
    <recommendedName>
        <fullName evidence="8">Endonuclease III homolog</fullName>
        <ecNumber evidence="8">3.2.2.-</ecNumber>
        <ecNumber evidence="8">4.2.99.18</ecNumber>
    </recommendedName>
    <alternativeName>
        <fullName evidence="8">Bifunctional DNA N-glycosylase/DNA-(apurinic or apyrimidinic site) lyase</fullName>
        <shortName evidence="8">DNA glycosylase/AP lyase</shortName>
    </alternativeName>
</protein>
<dbReference type="VEuPathDB" id="FungiDB:BDEG_21915"/>
<comment type="function">
    <text evidence="8">Bifunctional DNA N-glycosylase with associated apurinic/apyrimidinic (AP) lyase function that catalyzes the first step in base excision repair (BER), the primary repair pathway for the repair of oxidative DNA damage. The DNA N-glycosylase activity releases the damaged DNA base from DNA by cleaving the N-glycosidic bond, leaving an AP site. The AP lyase activity cleaves the phosphodiester bond 3' to the AP site by a beta-elimination. Primarily recognizes and repairs oxidative base damage of pyrimidines.</text>
</comment>
<dbReference type="InterPro" id="IPR004036">
    <property type="entry name" value="Endonuclease-III-like_CS2"/>
</dbReference>
<dbReference type="PROSITE" id="PS01155">
    <property type="entry name" value="ENDONUCLEASE_III_2"/>
    <property type="match status" value="1"/>
</dbReference>
<evidence type="ECO:0000256" key="4">
    <source>
        <dbReference type="ARBA" id="ARBA00023204"/>
    </source>
</evidence>
<dbReference type="Proteomes" id="UP000077115">
    <property type="component" value="Unassembled WGS sequence"/>
</dbReference>
<comment type="subcellular location">
    <subcellularLocation>
        <location evidence="8">Nucleus</location>
    </subcellularLocation>
    <subcellularLocation>
        <location evidence="8">Mitochondrion</location>
    </subcellularLocation>
</comment>
<dbReference type="GO" id="GO:0005634">
    <property type="term" value="C:nucleus"/>
    <property type="evidence" value="ECO:0007669"/>
    <property type="project" value="UniProtKB-SubCell"/>
</dbReference>
<evidence type="ECO:0000313" key="10">
    <source>
        <dbReference type="EMBL" id="OAJ37944.1"/>
    </source>
</evidence>
<evidence type="ECO:0000256" key="5">
    <source>
        <dbReference type="ARBA" id="ARBA00023239"/>
    </source>
</evidence>
<comment type="similarity">
    <text evidence="1 8">Belongs to the Nth/MutY family.</text>
</comment>
<proteinExistence type="inferred from homology"/>
<reference evidence="10 11" key="2">
    <citation type="submission" date="2016-05" db="EMBL/GenBank/DDBJ databases">
        <title>Lineage-specific infection strategies underlie the spectrum of fungal disease in amphibians.</title>
        <authorList>
            <person name="Cuomo C.A."/>
            <person name="Farrer R.A."/>
            <person name="James T."/>
            <person name="Longcore J."/>
            <person name="Birren B."/>
        </authorList>
    </citation>
    <scope>NUCLEOTIDE SEQUENCE [LARGE SCALE GENOMIC DNA]</scope>
    <source>
        <strain evidence="10 11">JEL423</strain>
    </source>
</reference>
<evidence type="ECO:0000256" key="1">
    <source>
        <dbReference type="ARBA" id="ARBA00008343"/>
    </source>
</evidence>